<dbReference type="GO" id="GO:0030272">
    <property type="term" value="F:5-formyltetrahydrofolate cyclo-ligase activity"/>
    <property type="evidence" value="ECO:0007669"/>
    <property type="project" value="UniProtKB-EC"/>
</dbReference>
<organism evidence="5 6">
    <name type="scientific">Glaciecola siphonariae</name>
    <dbReference type="NCBI Taxonomy" id="521012"/>
    <lineage>
        <taxon>Bacteria</taxon>
        <taxon>Pseudomonadati</taxon>
        <taxon>Pseudomonadota</taxon>
        <taxon>Gammaproteobacteria</taxon>
        <taxon>Alteromonadales</taxon>
        <taxon>Alteromonadaceae</taxon>
        <taxon>Glaciecola</taxon>
    </lineage>
</organism>
<dbReference type="NCBIfam" id="TIGR02727">
    <property type="entry name" value="MTHFS_bact"/>
    <property type="match status" value="1"/>
</dbReference>
<sequence>MDVKQQHQTTALRSTLRQTFRERRKALSNSEQASAAQGLIEQVNKHALLKGASRVALYMTNDGELDTKPLIEHLWKSNIEVYLPVLHPFSDGHLLFLRYKKNTHMRANHFGILEPRLDCRDVCPLRQLDLLFTPLVAFDEQGNRLGMGGGFFDRTLANLVFDPSSTVRVVGLAHDIQKALSLPTQAWDIPLPYILTPSQLYRGKSALKSE</sequence>
<evidence type="ECO:0000313" key="5">
    <source>
        <dbReference type="EMBL" id="MFC4700251.1"/>
    </source>
</evidence>
<comment type="caution">
    <text evidence="5">The sequence shown here is derived from an EMBL/GenBank/DDBJ whole genome shotgun (WGS) entry which is preliminary data.</text>
</comment>
<comment type="similarity">
    <text evidence="1 4">Belongs to the 5-formyltetrahydrofolate cyclo-ligase family.</text>
</comment>
<keyword evidence="6" id="KW-1185">Reference proteome</keyword>
<protein>
    <recommendedName>
        <fullName evidence="4">5-formyltetrahydrofolate cyclo-ligase</fullName>
        <ecNumber evidence="4">6.3.3.2</ecNumber>
    </recommendedName>
</protein>
<keyword evidence="3 4" id="KW-0067">ATP-binding</keyword>
<dbReference type="RefSeq" id="WP_382407506.1">
    <property type="nucleotide sequence ID" value="NZ_JBHSGU010000002.1"/>
</dbReference>
<comment type="catalytic activity">
    <reaction evidence="4">
        <text>(6S)-5-formyl-5,6,7,8-tetrahydrofolate + ATP = (6R)-5,10-methenyltetrahydrofolate + ADP + phosphate</text>
        <dbReference type="Rhea" id="RHEA:10488"/>
        <dbReference type="ChEBI" id="CHEBI:30616"/>
        <dbReference type="ChEBI" id="CHEBI:43474"/>
        <dbReference type="ChEBI" id="CHEBI:57455"/>
        <dbReference type="ChEBI" id="CHEBI:57457"/>
        <dbReference type="ChEBI" id="CHEBI:456216"/>
        <dbReference type="EC" id="6.3.3.2"/>
    </reaction>
</comment>
<reference evidence="6" key="1">
    <citation type="journal article" date="2019" name="Int. J. Syst. Evol. Microbiol.">
        <title>The Global Catalogue of Microorganisms (GCM) 10K type strain sequencing project: providing services to taxonomists for standard genome sequencing and annotation.</title>
        <authorList>
            <consortium name="The Broad Institute Genomics Platform"/>
            <consortium name="The Broad Institute Genome Sequencing Center for Infectious Disease"/>
            <person name="Wu L."/>
            <person name="Ma J."/>
        </authorList>
    </citation>
    <scope>NUCLEOTIDE SEQUENCE [LARGE SCALE GENOMIC DNA]</scope>
    <source>
        <strain evidence="6">KACC 12507</strain>
    </source>
</reference>
<evidence type="ECO:0000256" key="1">
    <source>
        <dbReference type="ARBA" id="ARBA00010638"/>
    </source>
</evidence>
<name>A0ABV9LUQ4_9ALTE</name>
<comment type="cofactor">
    <cofactor evidence="4">
        <name>Mg(2+)</name>
        <dbReference type="ChEBI" id="CHEBI:18420"/>
    </cofactor>
</comment>
<dbReference type="PANTHER" id="PTHR23407">
    <property type="entry name" value="ATPASE INHIBITOR/5-FORMYLTETRAHYDROFOLATE CYCLO-LIGASE"/>
    <property type="match status" value="1"/>
</dbReference>
<dbReference type="SUPFAM" id="SSF100950">
    <property type="entry name" value="NagB/RpiA/CoA transferase-like"/>
    <property type="match status" value="1"/>
</dbReference>
<dbReference type="Proteomes" id="UP001595897">
    <property type="component" value="Unassembled WGS sequence"/>
</dbReference>
<evidence type="ECO:0000256" key="3">
    <source>
        <dbReference type="ARBA" id="ARBA00022840"/>
    </source>
</evidence>
<keyword evidence="5" id="KW-0436">Ligase</keyword>
<evidence type="ECO:0000256" key="2">
    <source>
        <dbReference type="ARBA" id="ARBA00022741"/>
    </source>
</evidence>
<dbReference type="InterPro" id="IPR024185">
    <property type="entry name" value="FTHF_cligase-like_sf"/>
</dbReference>
<dbReference type="EC" id="6.3.3.2" evidence="4"/>
<keyword evidence="4" id="KW-0460">Magnesium</keyword>
<dbReference type="PANTHER" id="PTHR23407:SF1">
    <property type="entry name" value="5-FORMYLTETRAHYDROFOLATE CYCLO-LIGASE"/>
    <property type="match status" value="1"/>
</dbReference>
<keyword evidence="2 4" id="KW-0547">Nucleotide-binding</keyword>
<evidence type="ECO:0000313" key="6">
    <source>
        <dbReference type="Proteomes" id="UP001595897"/>
    </source>
</evidence>
<dbReference type="Pfam" id="PF01812">
    <property type="entry name" value="5-FTHF_cyc-lig"/>
    <property type="match status" value="1"/>
</dbReference>
<gene>
    <name evidence="5" type="ORF">ACFO4O_08800</name>
</gene>
<dbReference type="PIRSF" id="PIRSF006806">
    <property type="entry name" value="FTHF_cligase"/>
    <property type="match status" value="1"/>
</dbReference>
<accession>A0ABV9LUQ4</accession>
<dbReference type="Gene3D" id="3.40.50.10420">
    <property type="entry name" value="NagB/RpiA/CoA transferase-like"/>
    <property type="match status" value="1"/>
</dbReference>
<proteinExistence type="inferred from homology"/>
<dbReference type="InterPro" id="IPR037171">
    <property type="entry name" value="NagB/RpiA_transferase-like"/>
</dbReference>
<evidence type="ECO:0000256" key="4">
    <source>
        <dbReference type="RuleBase" id="RU361279"/>
    </source>
</evidence>
<dbReference type="EMBL" id="JBHSGU010000002">
    <property type="protein sequence ID" value="MFC4700251.1"/>
    <property type="molecule type" value="Genomic_DNA"/>
</dbReference>
<dbReference type="InterPro" id="IPR002698">
    <property type="entry name" value="FTHF_cligase"/>
</dbReference>
<keyword evidence="4" id="KW-0479">Metal-binding</keyword>